<feature type="non-terminal residue" evidence="2">
    <location>
        <position position="1"/>
    </location>
</feature>
<dbReference type="SUPFAM" id="SSF54001">
    <property type="entry name" value="Cysteine proteinases"/>
    <property type="match status" value="1"/>
</dbReference>
<dbReference type="AlphaFoldDB" id="A0A0K8TNR6"/>
<feature type="domain" description="Cathepsin propeptide inhibitor" evidence="1">
    <location>
        <begin position="6"/>
        <end position="65"/>
    </location>
</feature>
<dbReference type="Pfam" id="PF08246">
    <property type="entry name" value="Inhibitor_I29"/>
    <property type="match status" value="1"/>
</dbReference>
<dbReference type="InterPro" id="IPR013201">
    <property type="entry name" value="Prot_inhib_I29"/>
</dbReference>
<sequence>VTDQEWEDYKKKFKKSYDAEEDQKRRRIYTETKKMIVEHNKRYEAKEVTYTMGINHFADKEPHEVCCGGVIPAPEKN</sequence>
<organism evidence="2">
    <name type="scientific">Tabanus bromius</name>
    <name type="common">Band-eyed brown horse fly</name>
    <dbReference type="NCBI Taxonomy" id="304241"/>
    <lineage>
        <taxon>Eukaryota</taxon>
        <taxon>Metazoa</taxon>
        <taxon>Ecdysozoa</taxon>
        <taxon>Arthropoda</taxon>
        <taxon>Hexapoda</taxon>
        <taxon>Insecta</taxon>
        <taxon>Pterygota</taxon>
        <taxon>Neoptera</taxon>
        <taxon>Endopterygota</taxon>
        <taxon>Diptera</taxon>
        <taxon>Brachycera</taxon>
        <taxon>Tabanomorpha</taxon>
        <taxon>Tabanoidea</taxon>
        <taxon>Tabanidae</taxon>
        <taxon>Tabanus</taxon>
    </lineage>
</organism>
<dbReference type="SMART" id="SM00848">
    <property type="entry name" value="Inhibitor_I29"/>
    <property type="match status" value="1"/>
</dbReference>
<evidence type="ECO:0000313" key="2">
    <source>
        <dbReference type="EMBL" id="JAI15766.1"/>
    </source>
</evidence>
<protein>
    <submittedName>
        <fullName evidence="2">Putative digestive cysteine proteinase 1</fullName>
    </submittedName>
</protein>
<name>A0A0K8TNR6_TABBR</name>
<evidence type="ECO:0000259" key="1">
    <source>
        <dbReference type="SMART" id="SM00848"/>
    </source>
</evidence>
<dbReference type="InterPro" id="IPR038765">
    <property type="entry name" value="Papain-like_cys_pep_sf"/>
</dbReference>
<proteinExistence type="evidence at transcript level"/>
<dbReference type="Gene3D" id="1.10.287.2250">
    <property type="match status" value="1"/>
</dbReference>
<dbReference type="EMBL" id="GDAI01001837">
    <property type="protein sequence ID" value="JAI15766.1"/>
    <property type="molecule type" value="mRNA"/>
</dbReference>
<reference evidence="2" key="1">
    <citation type="journal article" date="2015" name="Insect Biochem. Mol. Biol.">
        <title>An insight into the sialome of the horse fly, Tabanus bromius.</title>
        <authorList>
            <person name="Ribeiro J.M."/>
            <person name="Kazimirova M."/>
            <person name="Takac P."/>
            <person name="Andersen J.F."/>
            <person name="Francischetti I.M."/>
        </authorList>
    </citation>
    <scope>NUCLEOTIDE SEQUENCE</scope>
</reference>
<accession>A0A0K8TNR6</accession>